<dbReference type="Gene3D" id="1.20.1270.60">
    <property type="entry name" value="Arfaptin homology (AH) domain/BAR domain"/>
    <property type="match status" value="1"/>
</dbReference>
<keyword evidence="4" id="KW-0808">Transferase</keyword>
<evidence type="ECO:0000256" key="1">
    <source>
        <dbReference type="SAM" id="MobiDB-lite"/>
    </source>
</evidence>
<dbReference type="PANTHER" id="PTHR13844">
    <property type="entry name" value="SWI/SNF-RELATED MATRIX-ASSOCIATED ACTIN-DEPENDENT REGULATOR OF CHROMATIN SUBFAMILY D"/>
    <property type="match status" value="1"/>
</dbReference>
<feature type="region of interest" description="Disordered" evidence="1">
    <location>
        <begin position="551"/>
        <end position="574"/>
    </location>
</feature>
<dbReference type="AlphaFoldDB" id="A0AAW0BSQ6"/>
<dbReference type="SUPFAM" id="SSF47592">
    <property type="entry name" value="SWIB/MDM2 domain"/>
    <property type="match status" value="1"/>
</dbReference>
<dbReference type="GO" id="GO:0005737">
    <property type="term" value="C:cytoplasm"/>
    <property type="evidence" value="ECO:0007669"/>
    <property type="project" value="InterPro"/>
</dbReference>
<evidence type="ECO:0000313" key="5">
    <source>
        <dbReference type="Proteomes" id="UP001383192"/>
    </source>
</evidence>
<dbReference type="InterPro" id="IPR003121">
    <property type="entry name" value="SWIB_MDM2_domain"/>
</dbReference>
<dbReference type="InterPro" id="IPR004148">
    <property type="entry name" value="BAR_dom"/>
</dbReference>
<dbReference type="Pfam" id="PF02201">
    <property type="entry name" value="SWIB"/>
    <property type="match status" value="1"/>
</dbReference>
<name>A0AAW0BSQ6_9AGAR</name>
<dbReference type="InterPro" id="IPR036885">
    <property type="entry name" value="SWIB_MDM2_dom_sf"/>
</dbReference>
<dbReference type="Proteomes" id="UP001383192">
    <property type="component" value="Unassembled WGS sequence"/>
</dbReference>
<feature type="domain" description="DM2" evidence="3">
    <location>
        <begin position="194"/>
        <end position="271"/>
    </location>
</feature>
<sequence>MDLKGAKRRRLTDKSLPNVILQNPEFAEDSKMYQSLLDMERKLDWTMTRKRVEIQDTLSRNPTTTRTLRIFLSHTVSGQTWQAGTEGNDNLNLETGEGTPAWQFKIEGRLLELQLTFASYRTNEEKIKRSRANSRLLSRKWLSTLNVTLNCTPRATFVEWPRATGMQNPAMDGFTVRRTGDEAIQLRLVLYLDHYPEQFKLAPELASILGIKEESRLGVIQALWNYIKIQGLQDKVDKRIIHTDDRLRMLFGAETVPFARLPEFVNRFLAPPEPVIITYSLDPSMPPPERPLAYDVEVKTEDTAAKNRMGVLIHPNKETTANIAKMDEEIALLAQSLHNSHLKRTFLQSFAKDPALFIQTWLESQSKDLETILGSGPTDGLTVRQEELRRSEFFRLPWVEEWAGEVISSREKTVVSEEFQELEKDIELRRAGNERLFFASEAYHHALKKKKDNLALDDPEKLLPIDIFGIVMITHGEQFGEDSSYGSSLVKLGRAHCKVATLQEAYALTFKDTYFASIEKFGDELKEYDQMRKKLDSRRLSYDAALSKAEKLKNSKKEKDRKEAEEELERAQER</sequence>
<dbReference type="PROSITE" id="PS51925">
    <property type="entry name" value="SWIB_MDM2"/>
    <property type="match status" value="1"/>
</dbReference>
<dbReference type="SMART" id="SM00151">
    <property type="entry name" value="SWIB"/>
    <property type="match status" value="1"/>
</dbReference>
<organism evidence="4 5">
    <name type="scientific">Paramarasmius palmivorus</name>
    <dbReference type="NCBI Taxonomy" id="297713"/>
    <lineage>
        <taxon>Eukaryota</taxon>
        <taxon>Fungi</taxon>
        <taxon>Dikarya</taxon>
        <taxon>Basidiomycota</taxon>
        <taxon>Agaricomycotina</taxon>
        <taxon>Agaricomycetes</taxon>
        <taxon>Agaricomycetidae</taxon>
        <taxon>Agaricales</taxon>
        <taxon>Marasmiineae</taxon>
        <taxon>Marasmiaceae</taxon>
        <taxon>Paramarasmius</taxon>
    </lineage>
</organism>
<dbReference type="SUPFAM" id="SSF103657">
    <property type="entry name" value="BAR/IMD domain-like"/>
    <property type="match status" value="1"/>
</dbReference>
<evidence type="ECO:0000259" key="3">
    <source>
        <dbReference type="PROSITE" id="PS51925"/>
    </source>
</evidence>
<evidence type="ECO:0000313" key="4">
    <source>
        <dbReference type="EMBL" id="KAK7029519.1"/>
    </source>
</evidence>
<dbReference type="InterPro" id="IPR027267">
    <property type="entry name" value="AH/BAR_dom_sf"/>
</dbReference>
<protein>
    <submittedName>
        <fullName evidence="4">SWI/SNF and RSC complex subunit Ssr3</fullName>
        <ecNumber evidence="4">2.7.11.1</ecNumber>
    </submittedName>
</protein>
<dbReference type="EC" id="2.7.11.1" evidence="4"/>
<dbReference type="Pfam" id="PF03114">
    <property type="entry name" value="BAR"/>
    <property type="match status" value="1"/>
</dbReference>
<proteinExistence type="predicted"/>
<keyword evidence="5" id="KW-1185">Reference proteome</keyword>
<dbReference type="EMBL" id="JAYKXP010000082">
    <property type="protein sequence ID" value="KAK7029519.1"/>
    <property type="molecule type" value="Genomic_DNA"/>
</dbReference>
<evidence type="ECO:0000259" key="2">
    <source>
        <dbReference type="PROSITE" id="PS51021"/>
    </source>
</evidence>
<dbReference type="GO" id="GO:0004674">
    <property type="term" value="F:protein serine/threonine kinase activity"/>
    <property type="evidence" value="ECO:0007669"/>
    <property type="project" value="UniProtKB-EC"/>
</dbReference>
<dbReference type="CDD" id="cd10568">
    <property type="entry name" value="SWIB_like"/>
    <property type="match status" value="1"/>
</dbReference>
<reference evidence="4 5" key="1">
    <citation type="submission" date="2024-01" db="EMBL/GenBank/DDBJ databases">
        <title>A draft genome for a cacao thread blight-causing isolate of Paramarasmius palmivorus.</title>
        <authorList>
            <person name="Baruah I.K."/>
            <person name="Bukari Y."/>
            <person name="Amoako-Attah I."/>
            <person name="Meinhardt L.W."/>
            <person name="Bailey B.A."/>
            <person name="Cohen S.P."/>
        </authorList>
    </citation>
    <scope>NUCLEOTIDE SEQUENCE [LARGE SCALE GENOMIC DNA]</scope>
    <source>
        <strain evidence="4 5">GH-12</strain>
    </source>
</reference>
<dbReference type="Gene3D" id="1.10.245.10">
    <property type="entry name" value="SWIB/MDM2 domain"/>
    <property type="match status" value="1"/>
</dbReference>
<comment type="caution">
    <text evidence="4">The sequence shown here is derived from an EMBL/GenBank/DDBJ whole genome shotgun (WGS) entry which is preliminary data.</text>
</comment>
<dbReference type="PROSITE" id="PS51021">
    <property type="entry name" value="BAR"/>
    <property type="match status" value="1"/>
</dbReference>
<feature type="domain" description="BAR" evidence="2">
    <location>
        <begin position="404"/>
        <end position="574"/>
    </location>
</feature>
<dbReference type="InterPro" id="IPR019835">
    <property type="entry name" value="SWIB_domain"/>
</dbReference>
<accession>A0AAW0BSQ6</accession>
<gene>
    <name evidence="4" type="primary">ssr3</name>
    <name evidence="4" type="ORF">VNI00_014552</name>
</gene>